<dbReference type="InterPro" id="IPR013189">
    <property type="entry name" value="Glyco_hydro_32_C"/>
</dbReference>
<dbReference type="GO" id="GO:0004575">
    <property type="term" value="F:sucrose alpha-glucosidase activity"/>
    <property type="evidence" value="ECO:0007669"/>
    <property type="project" value="TreeGrafter"/>
</dbReference>
<dbReference type="SUPFAM" id="SSF49899">
    <property type="entry name" value="Concanavalin A-like lectins/glucanases"/>
    <property type="match status" value="1"/>
</dbReference>
<feature type="transmembrane region" description="Helical" evidence="6">
    <location>
        <begin position="35"/>
        <end position="52"/>
    </location>
</feature>
<dbReference type="SUPFAM" id="SSF75005">
    <property type="entry name" value="Arabinanase/levansucrase/invertase"/>
    <property type="match status" value="1"/>
</dbReference>
<evidence type="ECO:0000256" key="1">
    <source>
        <dbReference type="ARBA" id="ARBA00009902"/>
    </source>
</evidence>
<proteinExistence type="inferred from homology"/>
<dbReference type="PANTHER" id="PTHR42800:SF3">
    <property type="entry name" value="GLYCOSYL HYDROLASE FAMILY 32 N-TERMINAL DOMAIN-CONTAINING PROTEIN"/>
    <property type="match status" value="1"/>
</dbReference>
<dbReference type="EMBL" id="LACB01000173">
    <property type="protein sequence ID" value="KAJ9487161.1"/>
    <property type="molecule type" value="Genomic_DNA"/>
</dbReference>
<keyword evidence="6" id="KW-0472">Membrane</keyword>
<dbReference type="AlphaFoldDB" id="A0AAI9THI5"/>
<dbReference type="InterPro" id="IPR001362">
    <property type="entry name" value="Glyco_hydro_32"/>
</dbReference>
<sequence length="675" mass="74748">MCLVAEVNPAIDPGSIYLGSISLSPPLDPTTTRPFLFFSSFLLFFFSFQIFASDQIFNMSAPVITESDMLVLQHQQNTGQYPCKTYEEKKLPWNSSQWKPSFHVTAPAGWMNDPSGLGYDSETGLYHLSFQWNPHGNDWGNMSWGHATSSDLVSWKTSTDPILTPFAEYDRLGVFTGCLQPTGISGQVGALTIIYTSVRHLPIHYTLPYTFGSETLSVAVSQDGGETWERQDCNPVLTGPPSHLNVTGWRDPFLATWADGPLSKHTPSTLYGFISGGISNKTPTVFVYTVQATDLTKWDFIGPLMDVGLNLRPSRWSGDYGVNWEVVNLMTLSNDTGTCRDFIIMGAEGCVPLDSSNQDGVQEARQKRVARAQLWMSIKSNGEKKSTLTDSPLASYAFSGIFDHGCYYAANSFYDPQTSQRIIYGWITEEDLSDSLRHRQGFSGLVSLPRVVGLMTLKNVKQARISQLNSITSIDAVPDAPGSGTFTIHTMKISPDSRLTQLRQSARERHLAGVALSTSLSQSEMLLGTSKWEIDAEFSVSKSCARVGIKIPHTSDGQSCTTLSWDPRSETFEIHRPLIDNTEVNHGYETAPHTLFTFLNEHGEEFEETLRVHAYFDASVLEVFVNDRTVISTRIYHPADHCLGPLFFAVSDAEANDEQPAAVLERASIWDGLGV</sequence>
<gene>
    <name evidence="9" type="ORF">VN97_g6182</name>
</gene>
<evidence type="ECO:0000313" key="9">
    <source>
        <dbReference type="EMBL" id="KAJ9487161.1"/>
    </source>
</evidence>
<keyword evidence="6" id="KW-0812">Transmembrane</keyword>
<dbReference type="InterPro" id="IPR023296">
    <property type="entry name" value="Glyco_hydro_beta-prop_sf"/>
</dbReference>
<evidence type="ECO:0000256" key="2">
    <source>
        <dbReference type="ARBA" id="ARBA00022729"/>
    </source>
</evidence>
<comment type="caution">
    <text evidence="9">The sequence shown here is derived from an EMBL/GenBank/DDBJ whole genome shotgun (WGS) entry which is preliminary data.</text>
</comment>
<reference evidence="9" key="1">
    <citation type="submission" date="2015-06" db="EMBL/GenBank/DDBJ databases">
        <authorList>
            <person name="Nguyen H."/>
        </authorList>
    </citation>
    <scope>NUCLEOTIDE SEQUENCE</scope>
    <source>
        <strain evidence="9">DAOM 180753</strain>
    </source>
</reference>
<dbReference type="PANTHER" id="PTHR42800">
    <property type="entry name" value="EXOINULINASE INUD (AFU_ORTHOLOGUE AFUA_5G00480)"/>
    <property type="match status" value="1"/>
</dbReference>
<evidence type="ECO:0000256" key="4">
    <source>
        <dbReference type="ARBA" id="ARBA00023295"/>
    </source>
</evidence>
<evidence type="ECO:0000256" key="3">
    <source>
        <dbReference type="ARBA" id="ARBA00022801"/>
    </source>
</evidence>
<evidence type="ECO:0000259" key="8">
    <source>
        <dbReference type="Pfam" id="PF08244"/>
    </source>
</evidence>
<keyword evidence="3 5" id="KW-0378">Hydrolase</keyword>
<protein>
    <submittedName>
        <fullName evidence="9">Uncharacterized protein</fullName>
    </submittedName>
</protein>
<name>A0AAI9THI5_PENTH</name>
<dbReference type="CDD" id="cd18621">
    <property type="entry name" value="GH32_XdINV-like"/>
    <property type="match status" value="1"/>
</dbReference>
<dbReference type="Proteomes" id="UP001227192">
    <property type="component" value="Unassembled WGS sequence"/>
</dbReference>
<evidence type="ECO:0000313" key="10">
    <source>
        <dbReference type="Proteomes" id="UP001227192"/>
    </source>
</evidence>
<keyword evidence="4 5" id="KW-0326">Glycosidase</keyword>
<comment type="similarity">
    <text evidence="1 5">Belongs to the glycosyl hydrolase 32 family.</text>
</comment>
<dbReference type="FunFam" id="2.115.10.20:FF:000011">
    <property type="entry name" value="Glycosyl hydrolases family 32 superfamily"/>
    <property type="match status" value="1"/>
</dbReference>
<keyword evidence="10" id="KW-1185">Reference proteome</keyword>
<dbReference type="InterPro" id="IPR013320">
    <property type="entry name" value="ConA-like_dom_sf"/>
</dbReference>
<dbReference type="GO" id="GO:0005737">
    <property type="term" value="C:cytoplasm"/>
    <property type="evidence" value="ECO:0007669"/>
    <property type="project" value="TreeGrafter"/>
</dbReference>
<dbReference type="Gene3D" id="2.115.10.20">
    <property type="entry name" value="Glycosyl hydrolase domain, family 43"/>
    <property type="match status" value="1"/>
</dbReference>
<dbReference type="SMART" id="SM00640">
    <property type="entry name" value="Glyco_32"/>
    <property type="match status" value="1"/>
</dbReference>
<dbReference type="InterPro" id="IPR013148">
    <property type="entry name" value="Glyco_hydro_32_N"/>
</dbReference>
<keyword evidence="6" id="KW-1133">Transmembrane helix</keyword>
<evidence type="ECO:0000256" key="5">
    <source>
        <dbReference type="RuleBase" id="RU362110"/>
    </source>
</evidence>
<feature type="domain" description="Glycosyl hydrolase family 32 C-terminal" evidence="8">
    <location>
        <begin position="499"/>
        <end position="650"/>
    </location>
</feature>
<dbReference type="Pfam" id="PF08244">
    <property type="entry name" value="Glyco_hydro_32C"/>
    <property type="match status" value="1"/>
</dbReference>
<evidence type="ECO:0000256" key="6">
    <source>
        <dbReference type="SAM" id="Phobius"/>
    </source>
</evidence>
<evidence type="ECO:0000259" key="7">
    <source>
        <dbReference type="Pfam" id="PF00251"/>
    </source>
</evidence>
<organism evidence="9 10">
    <name type="scientific">Penicillium thymicola</name>
    <dbReference type="NCBI Taxonomy" id="293382"/>
    <lineage>
        <taxon>Eukaryota</taxon>
        <taxon>Fungi</taxon>
        <taxon>Dikarya</taxon>
        <taxon>Ascomycota</taxon>
        <taxon>Pezizomycotina</taxon>
        <taxon>Eurotiomycetes</taxon>
        <taxon>Eurotiomycetidae</taxon>
        <taxon>Eurotiales</taxon>
        <taxon>Aspergillaceae</taxon>
        <taxon>Penicillium</taxon>
    </lineage>
</organism>
<dbReference type="GO" id="GO:0005987">
    <property type="term" value="P:sucrose catabolic process"/>
    <property type="evidence" value="ECO:0007669"/>
    <property type="project" value="TreeGrafter"/>
</dbReference>
<reference evidence="9" key="2">
    <citation type="journal article" date="2016" name="Fungal Biol.">
        <title>Ochratoxin A production by Penicillium thymicola.</title>
        <authorList>
            <person name="Nguyen H.D.T."/>
            <person name="McMullin D.R."/>
            <person name="Ponomareva E."/>
            <person name="Riley R."/>
            <person name="Pomraning K.R."/>
            <person name="Baker S.E."/>
            <person name="Seifert K.A."/>
        </authorList>
    </citation>
    <scope>NUCLEOTIDE SEQUENCE</scope>
    <source>
        <strain evidence="9">DAOM 180753</strain>
    </source>
</reference>
<keyword evidence="2" id="KW-0732">Signal</keyword>
<accession>A0AAI9THI5</accession>
<dbReference type="Pfam" id="PF00251">
    <property type="entry name" value="Glyco_hydro_32N"/>
    <property type="match status" value="1"/>
</dbReference>
<dbReference type="Gene3D" id="2.60.120.560">
    <property type="entry name" value="Exo-inulinase, domain 1"/>
    <property type="match status" value="1"/>
</dbReference>
<feature type="domain" description="Glycosyl hydrolase family 32 N-terminal" evidence="7">
    <location>
        <begin position="103"/>
        <end position="456"/>
    </location>
</feature>